<proteinExistence type="predicted"/>
<feature type="domain" description="Protein kinase" evidence="6">
    <location>
        <begin position="1"/>
        <end position="218"/>
    </location>
</feature>
<gene>
    <name evidence="7" type="ORF">N7460_004425</name>
</gene>
<keyword evidence="5" id="KW-0067">ATP-binding</keyword>
<dbReference type="EMBL" id="JAQJZL010000004">
    <property type="protein sequence ID" value="KAJ6043070.1"/>
    <property type="molecule type" value="Genomic_DNA"/>
</dbReference>
<dbReference type="PANTHER" id="PTHR24351">
    <property type="entry name" value="RIBOSOMAL PROTEIN S6 KINASE"/>
    <property type="match status" value="1"/>
</dbReference>
<keyword evidence="4" id="KW-0418">Kinase</keyword>
<dbReference type="InterPro" id="IPR000719">
    <property type="entry name" value="Prot_kinase_dom"/>
</dbReference>
<organism evidence="7 8">
    <name type="scientific">Penicillium canescens</name>
    <dbReference type="NCBI Taxonomy" id="5083"/>
    <lineage>
        <taxon>Eukaryota</taxon>
        <taxon>Fungi</taxon>
        <taxon>Dikarya</taxon>
        <taxon>Ascomycota</taxon>
        <taxon>Pezizomycotina</taxon>
        <taxon>Eurotiomycetes</taxon>
        <taxon>Eurotiomycetidae</taxon>
        <taxon>Eurotiales</taxon>
        <taxon>Aspergillaceae</taxon>
        <taxon>Penicillium</taxon>
    </lineage>
</organism>
<reference evidence="7" key="2">
    <citation type="submission" date="2023-01" db="EMBL/GenBank/DDBJ databases">
        <authorList>
            <person name="Petersen C."/>
        </authorList>
    </citation>
    <scope>NUCLEOTIDE SEQUENCE</scope>
    <source>
        <strain evidence="7">IBT 15450</strain>
    </source>
</reference>
<reference evidence="7" key="1">
    <citation type="journal article" date="2023" name="IMA Fungus">
        <title>Comparative genomic study of the Penicillium genus elucidates a diverse pangenome and 15 lateral gene transfer events.</title>
        <authorList>
            <person name="Petersen C."/>
            <person name="Sorensen T."/>
            <person name="Nielsen M.R."/>
            <person name="Sondergaard T.E."/>
            <person name="Sorensen J.L."/>
            <person name="Fitzpatrick D.A."/>
            <person name="Frisvad J.C."/>
            <person name="Nielsen K.L."/>
        </authorList>
    </citation>
    <scope>NUCLEOTIDE SEQUENCE</scope>
    <source>
        <strain evidence="7">IBT 15450</strain>
    </source>
</reference>
<keyword evidence="1" id="KW-0723">Serine/threonine-protein kinase</keyword>
<dbReference type="GO" id="GO:0005524">
    <property type="term" value="F:ATP binding"/>
    <property type="evidence" value="ECO:0007669"/>
    <property type="project" value="UniProtKB-KW"/>
</dbReference>
<keyword evidence="8" id="KW-1185">Reference proteome</keyword>
<comment type="caution">
    <text evidence="7">The sequence shown here is derived from an EMBL/GenBank/DDBJ whole genome shotgun (WGS) entry which is preliminary data.</text>
</comment>
<sequence>MTVSMFAGDKKFDELMSSEGYENQVIPLGLINVNLFLIQRNAPGSHSGEYCVDVQDGTDTLTISTSYSKEEMPTLETKNVCLSLRSGIQHPFIAQPKFAFKSAEATLACASLELLAYNRYRLWRTVTRIALYLGHHSTQPPRFFSTAASASPAVDWWDVGIILYEMLIGIPPIYSKDDNERRHKIIGQGLQLPESLPSTVKDILTRHLDKDPTKRFFP</sequence>
<dbReference type="SUPFAM" id="SSF56112">
    <property type="entry name" value="Protein kinase-like (PK-like)"/>
    <property type="match status" value="1"/>
</dbReference>
<evidence type="ECO:0000259" key="6">
    <source>
        <dbReference type="PROSITE" id="PS50011"/>
    </source>
</evidence>
<accession>A0AAD6IBS4</accession>
<keyword evidence="3" id="KW-0547">Nucleotide-binding</keyword>
<name>A0AAD6IBS4_PENCN</name>
<dbReference type="Gene3D" id="1.10.510.10">
    <property type="entry name" value="Transferase(Phosphotransferase) domain 1"/>
    <property type="match status" value="1"/>
</dbReference>
<dbReference type="Pfam" id="PF00069">
    <property type="entry name" value="Pkinase"/>
    <property type="match status" value="1"/>
</dbReference>
<dbReference type="GO" id="GO:0004674">
    <property type="term" value="F:protein serine/threonine kinase activity"/>
    <property type="evidence" value="ECO:0007669"/>
    <property type="project" value="UniProtKB-KW"/>
</dbReference>
<evidence type="ECO:0000313" key="7">
    <source>
        <dbReference type="EMBL" id="KAJ6043070.1"/>
    </source>
</evidence>
<evidence type="ECO:0000256" key="5">
    <source>
        <dbReference type="ARBA" id="ARBA00022840"/>
    </source>
</evidence>
<evidence type="ECO:0000256" key="4">
    <source>
        <dbReference type="ARBA" id="ARBA00022777"/>
    </source>
</evidence>
<dbReference type="InterPro" id="IPR011009">
    <property type="entry name" value="Kinase-like_dom_sf"/>
</dbReference>
<evidence type="ECO:0000256" key="3">
    <source>
        <dbReference type="ARBA" id="ARBA00022741"/>
    </source>
</evidence>
<evidence type="ECO:0000256" key="2">
    <source>
        <dbReference type="ARBA" id="ARBA00022679"/>
    </source>
</evidence>
<protein>
    <recommendedName>
        <fullName evidence="6">Protein kinase domain-containing protein</fullName>
    </recommendedName>
</protein>
<evidence type="ECO:0000256" key="1">
    <source>
        <dbReference type="ARBA" id="ARBA00022527"/>
    </source>
</evidence>
<dbReference type="AlphaFoldDB" id="A0AAD6IBS4"/>
<keyword evidence="2" id="KW-0808">Transferase</keyword>
<dbReference type="PROSITE" id="PS50011">
    <property type="entry name" value="PROTEIN_KINASE_DOM"/>
    <property type="match status" value="1"/>
</dbReference>
<evidence type="ECO:0000313" key="8">
    <source>
        <dbReference type="Proteomes" id="UP001219568"/>
    </source>
</evidence>
<dbReference type="Proteomes" id="UP001219568">
    <property type="component" value="Unassembled WGS sequence"/>
</dbReference>